<keyword evidence="2" id="KW-1185">Reference proteome</keyword>
<name>A0ABV9LLD2_9ACTN</name>
<dbReference type="Proteomes" id="UP001596025">
    <property type="component" value="Unassembled WGS sequence"/>
</dbReference>
<evidence type="ECO:0008006" key="3">
    <source>
        <dbReference type="Google" id="ProtNLM"/>
    </source>
</evidence>
<accession>A0ABV9LLD2</accession>
<dbReference type="RefSeq" id="WP_387988936.1">
    <property type="nucleotide sequence ID" value="NZ_JBHSGR010000012.1"/>
</dbReference>
<gene>
    <name evidence="1" type="ORF">ACFO3M_12565</name>
</gene>
<evidence type="ECO:0000313" key="2">
    <source>
        <dbReference type="Proteomes" id="UP001596025"/>
    </source>
</evidence>
<evidence type="ECO:0000313" key="1">
    <source>
        <dbReference type="EMBL" id="MFC4694222.1"/>
    </source>
</evidence>
<dbReference type="EMBL" id="JBHSGR010000012">
    <property type="protein sequence ID" value="MFC4694222.1"/>
    <property type="molecule type" value="Genomic_DNA"/>
</dbReference>
<comment type="caution">
    <text evidence="1">The sequence shown here is derived from an EMBL/GenBank/DDBJ whole genome shotgun (WGS) entry which is preliminary data.</text>
</comment>
<organism evidence="1 2">
    <name type="scientific">Geodermatophilus arenarius</name>
    <dbReference type="NCBI Taxonomy" id="1137990"/>
    <lineage>
        <taxon>Bacteria</taxon>
        <taxon>Bacillati</taxon>
        <taxon>Actinomycetota</taxon>
        <taxon>Actinomycetes</taxon>
        <taxon>Geodermatophilales</taxon>
        <taxon>Geodermatophilaceae</taxon>
        <taxon>Geodermatophilus</taxon>
    </lineage>
</organism>
<protein>
    <recommendedName>
        <fullName evidence="3">DUF222 domain-containing protein</fullName>
    </recommendedName>
</protein>
<sequence length="198" mass="20808">MTPHRPSPRWYPAEDPWEWAGRHGLWRGDDVAATALVLAVTEHTEDASPWAAGQVVRLVRSVLDDASPAAGLLAAALAGPAAGLGEVAATPLVHVRAAVAARPDLPGDVAAVLDRDEALRRARGRVAVTPPGDARGLVAEFRAWSLGRALLRQRGTWTGRARLAVRLDEEAADLLAELGRTPAADLLVRATGGRGARG</sequence>
<reference evidence="2" key="1">
    <citation type="journal article" date="2019" name="Int. J. Syst. Evol. Microbiol.">
        <title>The Global Catalogue of Microorganisms (GCM) 10K type strain sequencing project: providing services to taxonomists for standard genome sequencing and annotation.</title>
        <authorList>
            <consortium name="The Broad Institute Genomics Platform"/>
            <consortium name="The Broad Institute Genome Sequencing Center for Infectious Disease"/>
            <person name="Wu L."/>
            <person name="Ma J."/>
        </authorList>
    </citation>
    <scope>NUCLEOTIDE SEQUENCE [LARGE SCALE GENOMIC DNA]</scope>
    <source>
        <strain evidence="2">CCUG 62763</strain>
    </source>
</reference>
<proteinExistence type="predicted"/>